<dbReference type="Proteomes" id="UP001482620">
    <property type="component" value="Unassembled WGS sequence"/>
</dbReference>
<evidence type="ECO:0000313" key="3">
    <source>
        <dbReference type="Proteomes" id="UP001482620"/>
    </source>
</evidence>
<gene>
    <name evidence="2" type="ORF">ILYODFUR_023590</name>
</gene>
<evidence type="ECO:0000313" key="2">
    <source>
        <dbReference type="EMBL" id="MEQ2256376.1"/>
    </source>
</evidence>
<accession>A0ABV0VGR2</accession>
<feature type="region of interest" description="Disordered" evidence="1">
    <location>
        <begin position="1"/>
        <end position="23"/>
    </location>
</feature>
<sequence length="118" mass="13786">MCEGPDRESEADEKRKENKEREEREALRCAQYPISTQYPSRAWKNTIPIMYEPYNSVCSSTLSAFRTVDRTAEIKCGWMKAGKQYHGPRVSESQICSGYARCFLFLKTILRCLMQDRE</sequence>
<reference evidence="2 3" key="1">
    <citation type="submission" date="2021-06" db="EMBL/GenBank/DDBJ databases">
        <authorList>
            <person name="Palmer J.M."/>
        </authorList>
    </citation>
    <scope>NUCLEOTIDE SEQUENCE [LARGE SCALE GENOMIC DNA]</scope>
    <source>
        <strain evidence="3">if_2019</strain>
        <tissue evidence="2">Muscle</tissue>
    </source>
</reference>
<keyword evidence="3" id="KW-1185">Reference proteome</keyword>
<protein>
    <submittedName>
        <fullName evidence="2">Uncharacterized protein</fullName>
    </submittedName>
</protein>
<organism evidence="2 3">
    <name type="scientific">Ilyodon furcidens</name>
    <name type="common">goldbreast splitfin</name>
    <dbReference type="NCBI Taxonomy" id="33524"/>
    <lineage>
        <taxon>Eukaryota</taxon>
        <taxon>Metazoa</taxon>
        <taxon>Chordata</taxon>
        <taxon>Craniata</taxon>
        <taxon>Vertebrata</taxon>
        <taxon>Euteleostomi</taxon>
        <taxon>Actinopterygii</taxon>
        <taxon>Neopterygii</taxon>
        <taxon>Teleostei</taxon>
        <taxon>Neoteleostei</taxon>
        <taxon>Acanthomorphata</taxon>
        <taxon>Ovalentaria</taxon>
        <taxon>Atherinomorphae</taxon>
        <taxon>Cyprinodontiformes</taxon>
        <taxon>Goodeidae</taxon>
        <taxon>Ilyodon</taxon>
    </lineage>
</organism>
<name>A0ABV0VGR2_9TELE</name>
<proteinExistence type="predicted"/>
<dbReference type="EMBL" id="JAHRIQ010106982">
    <property type="protein sequence ID" value="MEQ2256376.1"/>
    <property type="molecule type" value="Genomic_DNA"/>
</dbReference>
<evidence type="ECO:0000256" key="1">
    <source>
        <dbReference type="SAM" id="MobiDB-lite"/>
    </source>
</evidence>
<comment type="caution">
    <text evidence="2">The sequence shown here is derived from an EMBL/GenBank/DDBJ whole genome shotgun (WGS) entry which is preliminary data.</text>
</comment>